<evidence type="ECO:0000256" key="1">
    <source>
        <dbReference type="SAM" id="SignalP"/>
    </source>
</evidence>
<sequence>MNTPILLLQCLFLVLLSGPLFAQRWTTTSQESEQQPLRLHGSLLFQGIYPGFRVGVERPIRQTDFQRSNGRVNSHQRAVLFYVGMYYHPGFHLNTFAGAEYIFRRVGGRGLITEFRSSLALSRTFLGAETYRVGEAGIVETVLASGQFYAMPGLGFGMGKVLGKPGSNRPFAYMVNLNLTGLAPYNGLALPTPTLEIGFRYQLATTSVHFRHRIRTRQ</sequence>
<dbReference type="OrthoDB" id="946745at2"/>
<evidence type="ECO:0008006" key="4">
    <source>
        <dbReference type="Google" id="ProtNLM"/>
    </source>
</evidence>
<protein>
    <recommendedName>
        <fullName evidence="4">DUF3575 domain-containing protein</fullName>
    </recommendedName>
</protein>
<evidence type="ECO:0000313" key="2">
    <source>
        <dbReference type="EMBL" id="TDB62797.1"/>
    </source>
</evidence>
<reference evidence="2 3" key="1">
    <citation type="submission" date="2019-02" db="EMBL/GenBank/DDBJ databases">
        <title>Arundinibacter roseus gen. nov., sp. nov., a new member of the family Cytophagaceae.</title>
        <authorList>
            <person name="Szuroczki S."/>
            <person name="Khayer B."/>
            <person name="Sproer C."/>
            <person name="Toumi M."/>
            <person name="Szabo A."/>
            <person name="Felfoldi T."/>
            <person name="Schumann P."/>
            <person name="Toth E."/>
        </authorList>
    </citation>
    <scope>NUCLEOTIDE SEQUENCE [LARGE SCALE GENOMIC DNA]</scope>
    <source>
        <strain evidence="2 3">DMA-k-7a</strain>
    </source>
</reference>
<feature type="signal peptide" evidence="1">
    <location>
        <begin position="1"/>
        <end position="22"/>
    </location>
</feature>
<accession>A0A4R4K5M2</accession>
<dbReference type="RefSeq" id="WP_132120173.1">
    <property type="nucleotide sequence ID" value="NZ_SMJU01000011.1"/>
</dbReference>
<name>A0A4R4K5M2_9BACT</name>
<dbReference type="AlphaFoldDB" id="A0A4R4K5M2"/>
<organism evidence="2 3">
    <name type="scientific">Arundinibacter roseus</name>
    <dbReference type="NCBI Taxonomy" id="2070510"/>
    <lineage>
        <taxon>Bacteria</taxon>
        <taxon>Pseudomonadati</taxon>
        <taxon>Bacteroidota</taxon>
        <taxon>Cytophagia</taxon>
        <taxon>Cytophagales</taxon>
        <taxon>Spirosomataceae</taxon>
        <taxon>Arundinibacter</taxon>
    </lineage>
</organism>
<gene>
    <name evidence="2" type="ORF">EZE20_17855</name>
</gene>
<keyword evidence="1" id="KW-0732">Signal</keyword>
<evidence type="ECO:0000313" key="3">
    <source>
        <dbReference type="Proteomes" id="UP000295706"/>
    </source>
</evidence>
<dbReference type="Proteomes" id="UP000295706">
    <property type="component" value="Unassembled WGS sequence"/>
</dbReference>
<feature type="chain" id="PRO_5020632270" description="DUF3575 domain-containing protein" evidence="1">
    <location>
        <begin position="23"/>
        <end position="218"/>
    </location>
</feature>
<comment type="caution">
    <text evidence="2">The sequence shown here is derived from an EMBL/GenBank/DDBJ whole genome shotgun (WGS) entry which is preliminary data.</text>
</comment>
<proteinExistence type="predicted"/>
<dbReference type="EMBL" id="SMJU01000011">
    <property type="protein sequence ID" value="TDB62797.1"/>
    <property type="molecule type" value="Genomic_DNA"/>
</dbReference>
<keyword evidence="3" id="KW-1185">Reference proteome</keyword>